<dbReference type="InterPro" id="IPR006060">
    <property type="entry name" value="Maltose/Cyclodextrin-bd"/>
</dbReference>
<dbReference type="PANTHER" id="PTHR30061">
    <property type="entry name" value="MALTOSE-BINDING PERIPLASMIC PROTEIN"/>
    <property type="match status" value="1"/>
</dbReference>
<reference evidence="6" key="1">
    <citation type="submission" date="2022-12" db="EMBL/GenBank/DDBJ databases">
        <title>Draft genome sequence of the thermophilic strain Brevibacillus thermoruber HT42, isolated from Los Humeros, Puebla, Mexico, with biotechnological potential.</title>
        <authorList>
            <person name="Lara Sanchez J."/>
            <person name="Solis Palacios R."/>
            <person name="Bustos Baena A.S."/>
            <person name="Ruz Baez A.E."/>
            <person name="Espinosa Luna G."/>
            <person name="Oliart Ros R.M."/>
        </authorList>
    </citation>
    <scope>NUCLEOTIDE SEQUENCE</scope>
    <source>
        <strain evidence="6">HT42</strain>
    </source>
</reference>
<evidence type="ECO:0000256" key="1">
    <source>
        <dbReference type="ARBA" id="ARBA00008520"/>
    </source>
</evidence>
<accession>A0A9X3Z443</accession>
<keyword evidence="5" id="KW-1003">Cell membrane</keyword>
<dbReference type="GO" id="GO:1901982">
    <property type="term" value="F:maltose binding"/>
    <property type="evidence" value="ECO:0007669"/>
    <property type="project" value="TreeGrafter"/>
</dbReference>
<evidence type="ECO:0000256" key="4">
    <source>
        <dbReference type="ARBA" id="ARBA00022729"/>
    </source>
</evidence>
<feature type="signal peptide" evidence="5">
    <location>
        <begin position="1"/>
        <end position="27"/>
    </location>
</feature>
<dbReference type="Proteomes" id="UP001151071">
    <property type="component" value="Unassembled WGS sequence"/>
</dbReference>
<dbReference type="GO" id="GO:0015144">
    <property type="term" value="F:carbohydrate transmembrane transporter activity"/>
    <property type="evidence" value="ECO:0007669"/>
    <property type="project" value="InterPro"/>
</dbReference>
<protein>
    <recommendedName>
        <fullName evidence="5">Maltodextrin-binding protein</fullName>
    </recommendedName>
</protein>
<dbReference type="RefSeq" id="WP_029098606.1">
    <property type="nucleotide sequence ID" value="NZ_JAPYYP010000018.1"/>
</dbReference>
<evidence type="ECO:0000256" key="3">
    <source>
        <dbReference type="ARBA" id="ARBA00022597"/>
    </source>
</evidence>
<dbReference type="SUPFAM" id="SSF53850">
    <property type="entry name" value="Periplasmic binding protein-like II"/>
    <property type="match status" value="1"/>
</dbReference>
<feature type="chain" id="PRO_5041020905" description="Maltodextrin-binding protein" evidence="5">
    <location>
        <begin position="28"/>
        <end position="425"/>
    </location>
</feature>
<organism evidence="6 7">
    <name type="scientific">Brevibacillus thermoruber</name>
    <dbReference type="NCBI Taxonomy" id="33942"/>
    <lineage>
        <taxon>Bacteria</taxon>
        <taxon>Bacillati</taxon>
        <taxon>Bacillota</taxon>
        <taxon>Bacilli</taxon>
        <taxon>Bacillales</taxon>
        <taxon>Paenibacillaceae</taxon>
        <taxon>Brevibacillus</taxon>
    </lineage>
</organism>
<keyword evidence="7" id="KW-1185">Reference proteome</keyword>
<keyword evidence="5" id="KW-0449">Lipoprotein</keyword>
<dbReference type="PRINTS" id="PR00181">
    <property type="entry name" value="MALTOSEBP"/>
</dbReference>
<comment type="similarity">
    <text evidence="1 5">Belongs to the bacterial solute-binding protein 1 family.</text>
</comment>
<comment type="subcellular location">
    <subcellularLocation>
        <location evidence="5">Cell membrane</location>
        <topology evidence="5">Lipid-anchor</topology>
    </subcellularLocation>
</comment>
<keyword evidence="4 5" id="KW-0732">Signal</keyword>
<evidence type="ECO:0000313" key="7">
    <source>
        <dbReference type="Proteomes" id="UP001151071"/>
    </source>
</evidence>
<dbReference type="PROSITE" id="PS51257">
    <property type="entry name" value="PROKAR_LIPOPROTEIN"/>
    <property type="match status" value="1"/>
</dbReference>
<dbReference type="AlphaFoldDB" id="A0A9X3Z443"/>
<comment type="caution">
    <text evidence="6">The sequence shown here is derived from an EMBL/GenBank/DDBJ whole genome shotgun (WGS) entry which is preliminary data.</text>
</comment>
<keyword evidence="2 5" id="KW-0813">Transport</keyword>
<sequence>MKRFFSIFTAMALVGSLLAGCGGSSEAGGQQGGPAQQKDGPVTLTFWTTMRESETVALRELISQFEQENKEIKVNLELIPFGEAQNKFRTAAQAGNGPDVIRSEVAWTPEFAKMGLLEPLDSYFTDQDDFLEAPLSYSKWNGHVWSVPEVTDALALLYNKRMLKEAGFNEPPRTMDEFAAAAKALSNGKDRWGFYHRQTEAYFSLPFIWAFGGGLIDDNLQVLINTPGAVKGIEFALKLRDQDHVYPKDLDAANSYQNMNEAFKKGSAAMIFNGPWATSDILSGEEFRDPNNLGIAPIPAGPDGHTGSPVGGHSLAIYAGSKSKEAAYKLIAFLTSKESQAKLASKNGTLPTRKSAYEMPEIKENRLISDFKAVMESAKNRPVIPEGGQIFASFDPEIQAIYKGEKKPQEGLDAVAGAWKALLGQ</sequence>
<dbReference type="InterPro" id="IPR006059">
    <property type="entry name" value="SBP"/>
</dbReference>
<dbReference type="Gene3D" id="3.40.190.10">
    <property type="entry name" value="Periplasmic binding protein-like II"/>
    <property type="match status" value="2"/>
</dbReference>
<dbReference type="GO" id="GO:0015768">
    <property type="term" value="P:maltose transport"/>
    <property type="evidence" value="ECO:0007669"/>
    <property type="project" value="TreeGrafter"/>
</dbReference>
<name>A0A9X3Z443_9BACL</name>
<keyword evidence="3 5" id="KW-0762">Sugar transport</keyword>
<dbReference type="PANTHER" id="PTHR30061:SF50">
    <property type="entry name" value="MALTOSE_MALTODEXTRIN-BINDING PERIPLASMIC PROTEIN"/>
    <property type="match status" value="1"/>
</dbReference>
<keyword evidence="5" id="KW-0472">Membrane</keyword>
<gene>
    <name evidence="6" type="ORF">O3V59_14125</name>
</gene>
<dbReference type="GO" id="GO:0042956">
    <property type="term" value="P:maltodextrin transmembrane transport"/>
    <property type="evidence" value="ECO:0007669"/>
    <property type="project" value="TreeGrafter"/>
</dbReference>
<dbReference type="EMBL" id="JAPYYP010000018">
    <property type="protein sequence ID" value="MDA5109502.1"/>
    <property type="molecule type" value="Genomic_DNA"/>
</dbReference>
<dbReference type="Pfam" id="PF01547">
    <property type="entry name" value="SBP_bac_1"/>
    <property type="match status" value="1"/>
</dbReference>
<evidence type="ECO:0000256" key="2">
    <source>
        <dbReference type="ARBA" id="ARBA00022448"/>
    </source>
</evidence>
<evidence type="ECO:0000256" key="5">
    <source>
        <dbReference type="RuleBase" id="RU365005"/>
    </source>
</evidence>
<evidence type="ECO:0000313" key="6">
    <source>
        <dbReference type="EMBL" id="MDA5109502.1"/>
    </source>
</evidence>
<dbReference type="GO" id="GO:0055052">
    <property type="term" value="C:ATP-binding cassette (ABC) transporter complex, substrate-binding subunit-containing"/>
    <property type="evidence" value="ECO:0007669"/>
    <property type="project" value="TreeGrafter"/>
</dbReference>
<proteinExistence type="inferred from homology"/>